<evidence type="ECO:0000256" key="4">
    <source>
        <dbReference type="ARBA" id="ARBA00023136"/>
    </source>
</evidence>
<feature type="compositionally biased region" description="Polar residues" evidence="5">
    <location>
        <begin position="418"/>
        <end position="429"/>
    </location>
</feature>
<feature type="region of interest" description="Disordered" evidence="5">
    <location>
        <begin position="418"/>
        <end position="492"/>
    </location>
</feature>
<dbReference type="AlphaFoldDB" id="A0A7S3GRZ1"/>
<dbReference type="PANTHER" id="PTHR12570:SF9">
    <property type="entry name" value="MAGNESIUM TRANSPORTER NIPA8-RELATED"/>
    <property type="match status" value="1"/>
</dbReference>
<proteinExistence type="predicted"/>
<sequence length="592" mass="65185">MSFVYGVILVIVGAVGGNLGNNLVSLGHKESFQKEKACSKKVANLSVGDETLNETEKSVKVVEEEDKSCISWTNIGRLVFVLGSLFNFAGFAFGAQSLLSSLESVEFVSNVVFVHYVHHEPVTLRMTLATLAIVAGNVLVVVFGEQEAENFNSDQMIHLYKTNTAYHAYLVLVFIVWGVTSYAYSTYHESRMKKRVLMWQHSFMEPLCYAISSSIIGTQAVLNSKCLALLIDTTLSGEKNEFAFWYLYMVLGTWIVMVAYWLIRLDQGLALFPPAFIIPLMQVVFMIFAILCGGIYFKEFEHFTTMQYILFSVGVIMIVAGVYGLAPLDMKLYVPGDPNAPDPVKMCEAACSATVHSELVLPMCHMAAVAEDELEKMFEGALHMKPGHHLFHHDDKEKDQTGDFTDVNTDLNIYSSMTNGEHSEVSSPTGCRFDFQRESPHKQHKRKVVKRPVSDLPDQLPPVNSRSVSSNRMSVGSESGSGSPRAGSSLVDGSKVHSYAELSQLSGVSGGAHSEGPSAPMSARSAKSHPSPSQREALPVEIQAKHSEKLDKERTSPVTQDFTPVEVPHVDTSAHTGELVHRLHHSPNSTAK</sequence>
<feature type="transmembrane region" description="Helical" evidence="6">
    <location>
        <begin position="308"/>
        <end position="326"/>
    </location>
</feature>
<reference evidence="7" key="1">
    <citation type="submission" date="2021-01" db="EMBL/GenBank/DDBJ databases">
        <authorList>
            <person name="Corre E."/>
            <person name="Pelletier E."/>
            <person name="Niang G."/>
            <person name="Scheremetjew M."/>
            <person name="Finn R."/>
            <person name="Kale V."/>
            <person name="Holt S."/>
            <person name="Cochrane G."/>
            <person name="Meng A."/>
            <person name="Brown T."/>
            <person name="Cohen L."/>
        </authorList>
    </citation>
    <scope>NUCLEOTIDE SEQUENCE</scope>
    <source>
        <strain evidence="7">CCAP 955/1</strain>
    </source>
</reference>
<evidence type="ECO:0000256" key="3">
    <source>
        <dbReference type="ARBA" id="ARBA00022989"/>
    </source>
</evidence>
<feature type="transmembrane region" description="Helical" evidence="6">
    <location>
        <begin position="6"/>
        <end position="24"/>
    </location>
</feature>
<keyword evidence="4 6" id="KW-0472">Membrane</keyword>
<dbReference type="GO" id="GO:0015095">
    <property type="term" value="F:magnesium ion transmembrane transporter activity"/>
    <property type="evidence" value="ECO:0007669"/>
    <property type="project" value="InterPro"/>
</dbReference>
<evidence type="ECO:0000313" key="7">
    <source>
        <dbReference type="EMBL" id="CAE0274504.1"/>
    </source>
</evidence>
<evidence type="ECO:0008006" key="9">
    <source>
        <dbReference type="Google" id="ProtNLM"/>
    </source>
</evidence>
<dbReference type="PANTHER" id="PTHR12570">
    <property type="match status" value="1"/>
</dbReference>
<accession>A0A7S3GRZ1</accession>
<feature type="compositionally biased region" description="Basic and acidic residues" evidence="5">
    <location>
        <begin position="543"/>
        <end position="555"/>
    </location>
</feature>
<dbReference type="GO" id="GO:0016020">
    <property type="term" value="C:membrane"/>
    <property type="evidence" value="ECO:0007669"/>
    <property type="project" value="UniProtKB-SubCell"/>
</dbReference>
<feature type="region of interest" description="Disordered" evidence="5">
    <location>
        <begin position="506"/>
        <end position="592"/>
    </location>
</feature>
<organism evidence="7">
    <name type="scientific">Spumella elongata</name>
    <dbReference type="NCBI Taxonomy" id="89044"/>
    <lineage>
        <taxon>Eukaryota</taxon>
        <taxon>Sar</taxon>
        <taxon>Stramenopiles</taxon>
        <taxon>Ochrophyta</taxon>
        <taxon>Chrysophyceae</taxon>
        <taxon>Chromulinales</taxon>
        <taxon>Chromulinaceae</taxon>
        <taxon>Spumella</taxon>
    </lineage>
</organism>
<evidence type="ECO:0000256" key="5">
    <source>
        <dbReference type="SAM" id="MobiDB-lite"/>
    </source>
</evidence>
<dbReference type="EMBL" id="HBIC01006345">
    <property type="protein sequence ID" value="CAE0274504.1"/>
    <property type="molecule type" value="Transcribed_RNA"/>
</dbReference>
<feature type="compositionally biased region" description="Low complexity" evidence="5">
    <location>
        <begin position="464"/>
        <end position="481"/>
    </location>
</feature>
<evidence type="ECO:0000256" key="6">
    <source>
        <dbReference type="SAM" id="Phobius"/>
    </source>
</evidence>
<protein>
    <recommendedName>
        <fullName evidence="9">Magnesium transporter</fullName>
    </recommendedName>
</protein>
<feature type="transmembrane region" description="Helical" evidence="6">
    <location>
        <begin position="78"/>
        <end position="102"/>
    </location>
</feature>
<comment type="subcellular location">
    <subcellularLocation>
        <location evidence="1">Membrane</location>
        <topology evidence="1">Multi-pass membrane protein</topology>
    </subcellularLocation>
</comment>
<evidence type="ECO:0000313" key="8">
    <source>
        <dbReference type="EMBL" id="CAE0274505.1"/>
    </source>
</evidence>
<keyword evidence="3 6" id="KW-1133">Transmembrane helix</keyword>
<gene>
    <name evidence="7" type="ORF">SELO1098_LOCUS3331</name>
    <name evidence="8" type="ORF">SELO1098_LOCUS3332</name>
</gene>
<feature type="transmembrane region" description="Helical" evidence="6">
    <location>
        <begin position="243"/>
        <end position="263"/>
    </location>
</feature>
<evidence type="ECO:0000256" key="1">
    <source>
        <dbReference type="ARBA" id="ARBA00004141"/>
    </source>
</evidence>
<feature type="transmembrane region" description="Helical" evidence="6">
    <location>
        <begin position="275"/>
        <end position="296"/>
    </location>
</feature>
<dbReference type="Pfam" id="PF05653">
    <property type="entry name" value="Mg_trans_NIPA"/>
    <property type="match status" value="1"/>
</dbReference>
<feature type="transmembrane region" description="Helical" evidence="6">
    <location>
        <begin position="165"/>
        <end position="187"/>
    </location>
</feature>
<evidence type="ECO:0000256" key="2">
    <source>
        <dbReference type="ARBA" id="ARBA00022692"/>
    </source>
</evidence>
<feature type="transmembrane region" description="Helical" evidence="6">
    <location>
        <begin position="207"/>
        <end position="231"/>
    </location>
</feature>
<name>A0A7S3GRZ1_9STRA</name>
<dbReference type="InterPro" id="IPR008521">
    <property type="entry name" value="Mg_trans_NIPA"/>
</dbReference>
<feature type="transmembrane region" description="Helical" evidence="6">
    <location>
        <begin position="122"/>
        <end position="144"/>
    </location>
</feature>
<keyword evidence="2 6" id="KW-0812">Transmembrane</keyword>
<dbReference type="EMBL" id="HBIC01006346">
    <property type="protein sequence ID" value="CAE0274505.1"/>
    <property type="molecule type" value="Transcribed_RNA"/>
</dbReference>